<comment type="caution">
    <text evidence="2">The sequence shown here is derived from an EMBL/GenBank/DDBJ whole genome shotgun (WGS) entry which is preliminary data.</text>
</comment>
<keyword evidence="1" id="KW-0812">Transmembrane</keyword>
<name>A0A1U7IYX6_9CYAN</name>
<feature type="transmembrane region" description="Helical" evidence="1">
    <location>
        <begin position="186"/>
        <end position="208"/>
    </location>
</feature>
<dbReference type="STRING" id="549789.NIES30_23735"/>
<dbReference type="Proteomes" id="UP000185557">
    <property type="component" value="Unassembled WGS sequence"/>
</dbReference>
<keyword evidence="1" id="KW-0472">Membrane</keyword>
<dbReference type="InterPro" id="IPR004676">
    <property type="entry name" value="Cd-R_transporter"/>
</dbReference>
<accession>A0A1U7IYX6</accession>
<evidence type="ECO:0008006" key="4">
    <source>
        <dbReference type="Google" id="ProtNLM"/>
    </source>
</evidence>
<dbReference type="AlphaFoldDB" id="A0A1U7IYX6"/>
<reference evidence="2 3" key="1">
    <citation type="submission" date="2016-11" db="EMBL/GenBank/DDBJ databases">
        <title>Draft Genome Sequences of Nine Cyanobacterial Strains from Diverse Habitats.</title>
        <authorList>
            <person name="Zhu T."/>
            <person name="Hou S."/>
            <person name="Lu X."/>
            <person name="Hess W.R."/>
        </authorList>
    </citation>
    <scope>NUCLEOTIDE SEQUENCE [LARGE SCALE GENOMIC DNA]</scope>
    <source>
        <strain evidence="2 3">NIES-30</strain>
    </source>
</reference>
<proteinExistence type="predicted"/>
<evidence type="ECO:0000256" key="1">
    <source>
        <dbReference type="SAM" id="Phobius"/>
    </source>
</evidence>
<keyword evidence="3" id="KW-1185">Reference proteome</keyword>
<gene>
    <name evidence="2" type="ORF">NIES30_23735</name>
</gene>
<keyword evidence="1" id="KW-1133">Transmembrane helix</keyword>
<protein>
    <recommendedName>
        <fullName evidence="4">Transporter</fullName>
    </recommendedName>
</protein>
<feature type="transmembrane region" description="Helical" evidence="1">
    <location>
        <begin position="20"/>
        <end position="39"/>
    </location>
</feature>
<dbReference type="Pfam" id="PF03596">
    <property type="entry name" value="Cad"/>
    <property type="match status" value="1"/>
</dbReference>
<dbReference type="EMBL" id="MRCG01000027">
    <property type="protein sequence ID" value="OKH43989.1"/>
    <property type="molecule type" value="Genomic_DNA"/>
</dbReference>
<dbReference type="RefSeq" id="WP_073610966.1">
    <property type="nucleotide sequence ID" value="NZ_MRCG01000027.1"/>
</dbReference>
<organism evidence="2 3">
    <name type="scientific">Phormidium tenue NIES-30</name>
    <dbReference type="NCBI Taxonomy" id="549789"/>
    <lineage>
        <taxon>Bacteria</taxon>
        <taxon>Bacillati</taxon>
        <taxon>Cyanobacteriota</taxon>
        <taxon>Cyanophyceae</taxon>
        <taxon>Oscillatoriophycideae</taxon>
        <taxon>Oscillatoriales</taxon>
        <taxon>Oscillatoriaceae</taxon>
        <taxon>Phormidium</taxon>
    </lineage>
</organism>
<feature type="transmembrane region" description="Helical" evidence="1">
    <location>
        <begin position="148"/>
        <end position="166"/>
    </location>
</feature>
<feature type="transmembrane region" description="Helical" evidence="1">
    <location>
        <begin position="51"/>
        <end position="72"/>
    </location>
</feature>
<evidence type="ECO:0000313" key="2">
    <source>
        <dbReference type="EMBL" id="OKH43989.1"/>
    </source>
</evidence>
<sequence>MPSLLQILTQATVHTVIPAGVAFVATNLDDFVLLMVFFSQVPSRFSHRQIFWGRYLGFAALVVLSLPGFFGGLVLPKAYVGLLGLVPIAIGLRQLLKREDDAPGQFVLPELPLLNGQVAAIAGITLANGGDNIGIYVSLFAGQTWAELGLTLLVFGVLVALWYWLARGFVGQPGVRDRLTAVGHRLMPLVLIGLGLFILVDSGTYRLIGL</sequence>
<dbReference type="OrthoDB" id="512191at2"/>
<evidence type="ECO:0000313" key="3">
    <source>
        <dbReference type="Proteomes" id="UP000185557"/>
    </source>
</evidence>